<comment type="caution">
    <text evidence="1">The sequence shown here is derived from an EMBL/GenBank/DDBJ whole genome shotgun (WGS) entry which is preliminary data.</text>
</comment>
<evidence type="ECO:0000313" key="2">
    <source>
        <dbReference type="Proteomes" id="UP000824533"/>
    </source>
</evidence>
<accession>A0ACC1DHI0</accession>
<dbReference type="Proteomes" id="UP000824533">
    <property type="component" value="Linkage Group LG02"/>
</dbReference>
<gene>
    <name evidence="1" type="ORF">K1T71_001374</name>
</gene>
<name>A0ACC1DHI0_9NEOP</name>
<reference evidence="1 2" key="1">
    <citation type="journal article" date="2021" name="Front. Genet.">
        <title>Chromosome-Level Genome Assembly Reveals Significant Gene Expansion in the Toll and IMD Signaling Pathways of Dendrolimus kikuchii.</title>
        <authorList>
            <person name="Zhou J."/>
            <person name="Wu P."/>
            <person name="Xiong Z."/>
            <person name="Liu N."/>
            <person name="Zhao N."/>
            <person name="Ji M."/>
            <person name="Qiu Y."/>
            <person name="Yang B."/>
        </authorList>
    </citation>
    <scope>NUCLEOTIDE SEQUENCE [LARGE SCALE GENOMIC DNA]</scope>
    <source>
        <strain evidence="1">Ann1</strain>
    </source>
</reference>
<evidence type="ECO:0000313" key="1">
    <source>
        <dbReference type="EMBL" id="KAJ0183398.1"/>
    </source>
</evidence>
<organism evidence="1 2">
    <name type="scientific">Dendrolimus kikuchii</name>
    <dbReference type="NCBI Taxonomy" id="765133"/>
    <lineage>
        <taxon>Eukaryota</taxon>
        <taxon>Metazoa</taxon>
        <taxon>Ecdysozoa</taxon>
        <taxon>Arthropoda</taxon>
        <taxon>Hexapoda</taxon>
        <taxon>Insecta</taxon>
        <taxon>Pterygota</taxon>
        <taxon>Neoptera</taxon>
        <taxon>Endopterygota</taxon>
        <taxon>Lepidoptera</taxon>
        <taxon>Glossata</taxon>
        <taxon>Ditrysia</taxon>
        <taxon>Bombycoidea</taxon>
        <taxon>Lasiocampidae</taxon>
        <taxon>Dendrolimus</taxon>
    </lineage>
</organism>
<protein>
    <submittedName>
        <fullName evidence="1">Uncharacterized protein</fullName>
    </submittedName>
</protein>
<proteinExistence type="predicted"/>
<dbReference type="EMBL" id="CM034388">
    <property type="protein sequence ID" value="KAJ0183398.1"/>
    <property type="molecule type" value="Genomic_DNA"/>
</dbReference>
<sequence length="238" mass="27448">MIILTLEAFCNHILIRCTKQILCDLDDTVCVTKVCKEAYPNLIAGFPEAGVEPLDPVKKDVIKMETTDNKVTLTDATLYGLKNCEVKEVRIHLKESTWDFYFTCPLLTIESKYEIHGKISTLNIEGKGDTKIVYDTYHIKIRGDYVKILLDDGDHMKLKNYVVDSNVKGKVEYNFTNLYNGNLEKSIAAHKFLNENWMTTKETILDPIINIYMGIFFDHLNKFLDIVPNEELFTYELD</sequence>
<keyword evidence="2" id="KW-1185">Reference proteome</keyword>